<comment type="subcellular location">
    <subcellularLocation>
        <location evidence="1 10">Cell membrane</location>
        <topology evidence="1 10">Multi-pass membrane protein</topology>
    </subcellularLocation>
</comment>
<keyword evidence="3 10" id="KW-0812">Transmembrane</keyword>
<feature type="transmembrane region" description="Helical" evidence="10">
    <location>
        <begin position="99"/>
        <end position="120"/>
    </location>
</feature>
<evidence type="ECO:0000256" key="6">
    <source>
        <dbReference type="ARBA" id="ARBA00023303"/>
    </source>
</evidence>
<evidence type="ECO:0000256" key="5">
    <source>
        <dbReference type="ARBA" id="ARBA00023136"/>
    </source>
</evidence>
<comment type="function">
    <text evidence="9 10">Fluoride-specific ion channel. Important for reducing fluoride concentration in the cell, thus reducing its toxicity.</text>
</comment>
<evidence type="ECO:0000256" key="10">
    <source>
        <dbReference type="HAMAP-Rule" id="MF_00454"/>
    </source>
</evidence>
<dbReference type="GO" id="GO:0062054">
    <property type="term" value="F:fluoride channel activity"/>
    <property type="evidence" value="ECO:0007669"/>
    <property type="project" value="UniProtKB-UniRule"/>
</dbReference>
<dbReference type="InterPro" id="IPR003691">
    <property type="entry name" value="FluC"/>
</dbReference>
<accession>A0A558AZV8</accession>
<dbReference type="Pfam" id="PF02537">
    <property type="entry name" value="CRCB"/>
    <property type="match status" value="1"/>
</dbReference>
<reference evidence="11 12" key="1">
    <citation type="submission" date="2019-07" db="EMBL/GenBank/DDBJ databases">
        <title>Salinicoccus cyprini sp. nov., isolated from gastro-intestinal tract of mirror carp, Cyprinus carpio var. specularis, collected from Gobind Sagar Reservoir, Himachal Pradesh, India.</title>
        <authorList>
            <person name="Talwar C."/>
            <person name="Singh A.K."/>
            <person name="Lal R."/>
            <person name="Negi R.K."/>
        </authorList>
    </citation>
    <scope>NUCLEOTIDE SEQUENCE [LARGE SCALE GENOMIC DNA]</scope>
    <source>
        <strain evidence="11 12">CT19</strain>
    </source>
</reference>
<dbReference type="GO" id="GO:0005886">
    <property type="term" value="C:plasma membrane"/>
    <property type="evidence" value="ECO:0007669"/>
    <property type="project" value="UniProtKB-SubCell"/>
</dbReference>
<keyword evidence="5 10" id="KW-0472">Membrane</keyword>
<keyword evidence="10" id="KW-0813">Transport</keyword>
<evidence type="ECO:0000256" key="9">
    <source>
        <dbReference type="ARBA" id="ARBA00049940"/>
    </source>
</evidence>
<dbReference type="EMBL" id="VMSJ01000001">
    <property type="protein sequence ID" value="TVT29774.1"/>
    <property type="molecule type" value="Genomic_DNA"/>
</dbReference>
<feature type="binding site" evidence="10">
    <location>
        <position position="70"/>
    </location>
    <ligand>
        <name>Na(+)</name>
        <dbReference type="ChEBI" id="CHEBI:29101"/>
        <note>structural</note>
    </ligand>
</feature>
<feature type="transmembrane region" description="Helical" evidence="10">
    <location>
        <begin position="59"/>
        <end position="78"/>
    </location>
</feature>
<gene>
    <name evidence="10" type="primary">fluC</name>
    <name evidence="10" type="synonym">crcB</name>
    <name evidence="11" type="ORF">FO441_05700</name>
</gene>
<feature type="binding site" evidence="10">
    <location>
        <position position="73"/>
    </location>
    <ligand>
        <name>Na(+)</name>
        <dbReference type="ChEBI" id="CHEBI:29101"/>
        <note>structural</note>
    </ligand>
</feature>
<comment type="activity regulation">
    <text evidence="10">Na(+) is not transported, but it plays an essential structural role and its presence is essential for fluoride channel function.</text>
</comment>
<evidence type="ECO:0000256" key="8">
    <source>
        <dbReference type="ARBA" id="ARBA00035585"/>
    </source>
</evidence>
<keyword evidence="2 10" id="KW-1003">Cell membrane</keyword>
<evidence type="ECO:0000313" key="11">
    <source>
        <dbReference type="EMBL" id="TVT29774.1"/>
    </source>
</evidence>
<dbReference type="GO" id="GO:0046872">
    <property type="term" value="F:metal ion binding"/>
    <property type="evidence" value="ECO:0007669"/>
    <property type="project" value="UniProtKB-KW"/>
</dbReference>
<evidence type="ECO:0000256" key="4">
    <source>
        <dbReference type="ARBA" id="ARBA00022989"/>
    </source>
</evidence>
<dbReference type="HAMAP" id="MF_00454">
    <property type="entry name" value="FluC"/>
    <property type="match status" value="1"/>
</dbReference>
<dbReference type="Proteomes" id="UP000315103">
    <property type="component" value="Unassembled WGS sequence"/>
</dbReference>
<keyword evidence="10" id="KW-0479">Metal-binding</keyword>
<evidence type="ECO:0000256" key="7">
    <source>
        <dbReference type="ARBA" id="ARBA00035120"/>
    </source>
</evidence>
<dbReference type="OrthoDB" id="9815830at2"/>
<dbReference type="GO" id="GO:0140114">
    <property type="term" value="P:cellular detoxification of fluoride"/>
    <property type="evidence" value="ECO:0007669"/>
    <property type="project" value="UniProtKB-UniRule"/>
</dbReference>
<comment type="catalytic activity">
    <reaction evidence="8">
        <text>fluoride(in) = fluoride(out)</text>
        <dbReference type="Rhea" id="RHEA:76159"/>
        <dbReference type="ChEBI" id="CHEBI:17051"/>
    </reaction>
    <physiologicalReaction direction="left-to-right" evidence="8">
        <dbReference type="Rhea" id="RHEA:76160"/>
    </physiologicalReaction>
</comment>
<evidence type="ECO:0000256" key="2">
    <source>
        <dbReference type="ARBA" id="ARBA00022475"/>
    </source>
</evidence>
<dbReference type="AlphaFoldDB" id="A0A558AZV8"/>
<sequence>MINILLISLGAAAGASLRGFIASLRIFERFSLPYAAFTVNTAGALCMGISMPLIIQGTFLYFMIIFGFLGGFTTYSAFTVEQLKLFEQKEYRKLIKYTFMMFFFCLVSLSLGLLIGVSIAA</sequence>
<keyword evidence="12" id="KW-1185">Reference proteome</keyword>
<comment type="similarity">
    <text evidence="7 10">Belongs to the fluoride channel Fluc/FEX (TC 1.A.43) family.</text>
</comment>
<feature type="transmembrane region" description="Helical" evidence="10">
    <location>
        <begin position="34"/>
        <end position="53"/>
    </location>
</feature>
<evidence type="ECO:0000256" key="3">
    <source>
        <dbReference type="ARBA" id="ARBA00022692"/>
    </source>
</evidence>
<organism evidence="11 12">
    <name type="scientific">Salinicoccus cyprini</name>
    <dbReference type="NCBI Taxonomy" id="2493691"/>
    <lineage>
        <taxon>Bacteria</taxon>
        <taxon>Bacillati</taxon>
        <taxon>Bacillota</taxon>
        <taxon>Bacilli</taxon>
        <taxon>Bacillales</taxon>
        <taxon>Staphylococcaceae</taxon>
        <taxon>Salinicoccus</taxon>
    </lineage>
</organism>
<keyword evidence="4 10" id="KW-1133">Transmembrane helix</keyword>
<keyword evidence="10" id="KW-0915">Sodium</keyword>
<keyword evidence="6 10" id="KW-0407">Ion channel</keyword>
<protein>
    <recommendedName>
        <fullName evidence="10">Fluoride-specific ion channel FluC</fullName>
    </recommendedName>
</protein>
<feature type="transmembrane region" description="Helical" evidence="10">
    <location>
        <begin position="6"/>
        <end position="27"/>
    </location>
</feature>
<dbReference type="RefSeq" id="WP_145287037.1">
    <property type="nucleotide sequence ID" value="NZ_VMSJ01000001.1"/>
</dbReference>
<name>A0A558AZV8_9STAP</name>
<evidence type="ECO:0000256" key="1">
    <source>
        <dbReference type="ARBA" id="ARBA00004651"/>
    </source>
</evidence>
<comment type="caution">
    <text evidence="11">The sequence shown here is derived from an EMBL/GenBank/DDBJ whole genome shotgun (WGS) entry which is preliminary data.</text>
</comment>
<keyword evidence="10" id="KW-0406">Ion transport</keyword>
<proteinExistence type="inferred from homology"/>
<evidence type="ECO:0000313" key="12">
    <source>
        <dbReference type="Proteomes" id="UP000315103"/>
    </source>
</evidence>